<sequence>MRGFASSASRAAAASAKPFKPLISSAFLQIQENPLHSLRFYLWVFNTDPVYARDQSVKTVLRNALFRKGPLLLSMELLKEIRDSGYRISDELMCVLIGSWGRLGLAKYCNDVFAQICFLGMKPSLIVLVL</sequence>
<dbReference type="OrthoDB" id="185373at2759"/>
<gene>
    <name evidence="1" type="ORF">AALP_AAs45425U000100</name>
</gene>
<dbReference type="EMBL" id="KL979509">
    <property type="protein sequence ID" value="KFK23386.1"/>
    <property type="molecule type" value="Genomic_DNA"/>
</dbReference>
<dbReference type="Gramene" id="KFK23386">
    <property type="protein sequence ID" value="KFK23386"/>
    <property type="gene ID" value="AALP_AAs45425U000100"/>
</dbReference>
<organism evidence="1 2">
    <name type="scientific">Arabis alpina</name>
    <name type="common">Alpine rock-cress</name>
    <dbReference type="NCBI Taxonomy" id="50452"/>
    <lineage>
        <taxon>Eukaryota</taxon>
        <taxon>Viridiplantae</taxon>
        <taxon>Streptophyta</taxon>
        <taxon>Embryophyta</taxon>
        <taxon>Tracheophyta</taxon>
        <taxon>Spermatophyta</taxon>
        <taxon>Magnoliopsida</taxon>
        <taxon>eudicotyledons</taxon>
        <taxon>Gunneridae</taxon>
        <taxon>Pentapetalae</taxon>
        <taxon>rosids</taxon>
        <taxon>malvids</taxon>
        <taxon>Brassicales</taxon>
        <taxon>Brassicaceae</taxon>
        <taxon>Arabideae</taxon>
        <taxon>Arabis</taxon>
    </lineage>
</organism>
<name>A0A087G0I4_ARAAL</name>
<dbReference type="eggNOG" id="KOG4197">
    <property type="taxonomic scope" value="Eukaryota"/>
</dbReference>
<dbReference type="AlphaFoldDB" id="A0A087G0I4"/>
<dbReference type="Proteomes" id="UP000029120">
    <property type="component" value="Unassembled WGS sequence"/>
</dbReference>
<evidence type="ECO:0000313" key="2">
    <source>
        <dbReference type="Proteomes" id="UP000029120"/>
    </source>
</evidence>
<protein>
    <recommendedName>
        <fullName evidence="3">Pentatricopeptide repeat-containing protein</fullName>
    </recommendedName>
</protein>
<evidence type="ECO:0000313" key="1">
    <source>
        <dbReference type="EMBL" id="KFK23386.1"/>
    </source>
</evidence>
<keyword evidence="2" id="KW-1185">Reference proteome</keyword>
<proteinExistence type="predicted"/>
<reference evidence="2" key="1">
    <citation type="journal article" date="2015" name="Nat. Plants">
        <title>Genome expansion of Arabis alpina linked with retrotransposition and reduced symmetric DNA methylation.</title>
        <authorList>
            <person name="Willing E.M."/>
            <person name="Rawat V."/>
            <person name="Mandakova T."/>
            <person name="Maumus F."/>
            <person name="James G.V."/>
            <person name="Nordstroem K.J."/>
            <person name="Becker C."/>
            <person name="Warthmann N."/>
            <person name="Chica C."/>
            <person name="Szarzynska B."/>
            <person name="Zytnicki M."/>
            <person name="Albani M.C."/>
            <person name="Kiefer C."/>
            <person name="Bergonzi S."/>
            <person name="Castaings L."/>
            <person name="Mateos J.L."/>
            <person name="Berns M.C."/>
            <person name="Bujdoso N."/>
            <person name="Piofczyk T."/>
            <person name="de Lorenzo L."/>
            <person name="Barrero-Sicilia C."/>
            <person name="Mateos I."/>
            <person name="Piednoel M."/>
            <person name="Hagmann J."/>
            <person name="Chen-Min-Tao R."/>
            <person name="Iglesias-Fernandez R."/>
            <person name="Schuster S.C."/>
            <person name="Alonso-Blanco C."/>
            <person name="Roudier F."/>
            <person name="Carbonero P."/>
            <person name="Paz-Ares J."/>
            <person name="Davis S.J."/>
            <person name="Pecinka A."/>
            <person name="Quesneville H."/>
            <person name="Colot V."/>
            <person name="Lysak M.A."/>
            <person name="Weigel D."/>
            <person name="Coupland G."/>
            <person name="Schneeberger K."/>
        </authorList>
    </citation>
    <scope>NUCLEOTIDE SEQUENCE [LARGE SCALE GENOMIC DNA]</scope>
    <source>
        <strain evidence="2">cv. Pajares</strain>
    </source>
</reference>
<evidence type="ECO:0008006" key="3">
    <source>
        <dbReference type="Google" id="ProtNLM"/>
    </source>
</evidence>
<accession>A0A087G0I4</accession>